<evidence type="ECO:0000256" key="1">
    <source>
        <dbReference type="SAM" id="MobiDB-lite"/>
    </source>
</evidence>
<accession>A0ABQ6LFX2</accession>
<protein>
    <submittedName>
        <fullName evidence="2">Uncharacterized protein</fullName>
    </submittedName>
</protein>
<keyword evidence="3" id="KW-1185">Reference proteome</keyword>
<sequence length="162" mass="16697">MLAAERTGDVTAAPDKRAAGLRAAARAGAFPATSDDTGGNKGAQSRTRRRRGRSAARPPTLRHAHPEPLQAPADVLAAARTGDVTAAPDKRAAGLRAAARAGAFPAPSDGTCDNKGAQSHPPPPRQIRRQTAHPPPRPCRNTAGASGPARGRADGRRHREPG</sequence>
<feature type="compositionally biased region" description="Low complexity" evidence="1">
    <location>
        <begin position="98"/>
        <end position="107"/>
    </location>
</feature>
<gene>
    <name evidence="2" type="ORF">LNKW23_05240</name>
</gene>
<evidence type="ECO:0000313" key="3">
    <source>
        <dbReference type="Proteomes" id="UP001239909"/>
    </source>
</evidence>
<reference evidence="2 3" key="1">
    <citation type="submission" date="2023-04" db="EMBL/GenBank/DDBJ databases">
        <title>Marinoamorphus aggregata gen. nov., sp. Nov., isolate from tissue of brittle star Ophioplocus japonicus.</title>
        <authorList>
            <person name="Kawano K."/>
            <person name="Sawayama S."/>
            <person name="Nakagawa S."/>
        </authorList>
    </citation>
    <scope>NUCLEOTIDE SEQUENCE [LARGE SCALE GENOMIC DNA]</scope>
    <source>
        <strain evidence="2 3">NKW23</strain>
    </source>
</reference>
<dbReference type="Proteomes" id="UP001239909">
    <property type="component" value="Unassembled WGS sequence"/>
</dbReference>
<proteinExistence type="predicted"/>
<name>A0ABQ6LFX2_9RHOB</name>
<organism evidence="2 3">
    <name type="scientific">Paralimibaculum aggregatum</name>
    <dbReference type="NCBI Taxonomy" id="3036245"/>
    <lineage>
        <taxon>Bacteria</taxon>
        <taxon>Pseudomonadati</taxon>
        <taxon>Pseudomonadota</taxon>
        <taxon>Alphaproteobacteria</taxon>
        <taxon>Rhodobacterales</taxon>
        <taxon>Paracoccaceae</taxon>
        <taxon>Paralimibaculum</taxon>
    </lineage>
</organism>
<comment type="caution">
    <text evidence="2">The sequence shown here is derived from an EMBL/GenBank/DDBJ whole genome shotgun (WGS) entry which is preliminary data.</text>
</comment>
<dbReference type="EMBL" id="BSYI01000003">
    <property type="protein sequence ID" value="GMG81311.1"/>
    <property type="molecule type" value="Genomic_DNA"/>
</dbReference>
<feature type="region of interest" description="Disordered" evidence="1">
    <location>
        <begin position="1"/>
        <end position="72"/>
    </location>
</feature>
<feature type="region of interest" description="Disordered" evidence="1">
    <location>
        <begin position="98"/>
        <end position="162"/>
    </location>
</feature>
<feature type="compositionally biased region" description="Low complexity" evidence="1">
    <location>
        <begin position="20"/>
        <end position="32"/>
    </location>
</feature>
<evidence type="ECO:0000313" key="2">
    <source>
        <dbReference type="EMBL" id="GMG81311.1"/>
    </source>
</evidence>